<reference evidence="3" key="1">
    <citation type="journal article" date="2014" name="Science">
        <title>Ancient hybridizations among the ancestral genomes of bread wheat.</title>
        <authorList>
            <consortium name="International Wheat Genome Sequencing Consortium,"/>
            <person name="Marcussen T."/>
            <person name="Sandve S.R."/>
            <person name="Heier L."/>
            <person name="Spannagl M."/>
            <person name="Pfeifer M."/>
            <person name="Jakobsen K.S."/>
            <person name="Wulff B.B."/>
            <person name="Steuernagel B."/>
            <person name="Mayer K.F."/>
            <person name="Olsen O.A."/>
        </authorList>
    </citation>
    <scope>NUCLEOTIDE SEQUENCE [LARGE SCALE GENOMIC DNA]</scope>
    <source>
        <strain evidence="3">cv. AL8/78</strain>
    </source>
</reference>
<dbReference type="PANTHER" id="PTHR46148:SF57">
    <property type="entry name" value="OS12G0499874 PROTEIN"/>
    <property type="match status" value="1"/>
</dbReference>
<dbReference type="InterPro" id="IPR036397">
    <property type="entry name" value="RNaseH_sf"/>
</dbReference>
<evidence type="ECO:0000259" key="1">
    <source>
        <dbReference type="PROSITE" id="PS50994"/>
    </source>
</evidence>
<evidence type="ECO:0000313" key="3">
    <source>
        <dbReference type="Proteomes" id="UP000015105"/>
    </source>
</evidence>
<dbReference type="Gramene" id="AET4Gv20164400.1">
    <property type="protein sequence ID" value="AET4Gv20164400.1"/>
    <property type="gene ID" value="AET4Gv20164400"/>
</dbReference>
<dbReference type="Proteomes" id="UP000015105">
    <property type="component" value="Chromosome 4D"/>
</dbReference>
<dbReference type="EnsemblPlants" id="AET4Gv20164400.1">
    <property type="protein sequence ID" value="AET4Gv20164400.1"/>
    <property type="gene ID" value="AET4Gv20164400"/>
</dbReference>
<dbReference type="AlphaFoldDB" id="A0A453HE54"/>
<reference evidence="2" key="3">
    <citation type="journal article" date="2017" name="Nature">
        <title>Genome sequence of the progenitor of the wheat D genome Aegilops tauschii.</title>
        <authorList>
            <person name="Luo M.C."/>
            <person name="Gu Y.Q."/>
            <person name="Puiu D."/>
            <person name="Wang H."/>
            <person name="Twardziok S.O."/>
            <person name="Deal K.R."/>
            <person name="Huo N."/>
            <person name="Zhu T."/>
            <person name="Wang L."/>
            <person name="Wang Y."/>
            <person name="McGuire P.E."/>
            <person name="Liu S."/>
            <person name="Long H."/>
            <person name="Ramasamy R.K."/>
            <person name="Rodriguez J.C."/>
            <person name="Van S.L."/>
            <person name="Yuan L."/>
            <person name="Wang Z."/>
            <person name="Xia Z."/>
            <person name="Xiao L."/>
            <person name="Anderson O.D."/>
            <person name="Ouyang S."/>
            <person name="Liang Y."/>
            <person name="Zimin A.V."/>
            <person name="Pertea G."/>
            <person name="Qi P."/>
            <person name="Bennetzen J.L."/>
            <person name="Dai X."/>
            <person name="Dawson M.W."/>
            <person name="Muller H.G."/>
            <person name="Kugler K."/>
            <person name="Rivarola-Duarte L."/>
            <person name="Spannagl M."/>
            <person name="Mayer K.F.X."/>
            <person name="Lu F.H."/>
            <person name="Bevan M.W."/>
            <person name="Leroy P."/>
            <person name="Li P."/>
            <person name="You F.M."/>
            <person name="Sun Q."/>
            <person name="Liu Z."/>
            <person name="Lyons E."/>
            <person name="Wicker T."/>
            <person name="Salzberg S.L."/>
            <person name="Devos K.M."/>
            <person name="Dvorak J."/>
        </authorList>
    </citation>
    <scope>NUCLEOTIDE SEQUENCE [LARGE SCALE GENOMIC DNA]</scope>
    <source>
        <strain evidence="2">cv. AL8/78</strain>
    </source>
</reference>
<feature type="domain" description="Integrase catalytic" evidence="1">
    <location>
        <begin position="1"/>
        <end position="71"/>
    </location>
</feature>
<dbReference type="Gene3D" id="3.30.420.10">
    <property type="entry name" value="Ribonuclease H-like superfamily/Ribonuclease H"/>
    <property type="match status" value="1"/>
</dbReference>
<dbReference type="GO" id="GO:0003676">
    <property type="term" value="F:nucleic acid binding"/>
    <property type="evidence" value="ECO:0007669"/>
    <property type="project" value="InterPro"/>
</dbReference>
<sequence length="242" mass="28276">GTHLSFSTAFHPQSQGQVERVNQVLEDMLRACVISFGKKWEESLPYAEFSYNNSYQASLKMAPFEVLYGRKCRTPLNWSETGERPLIGPDIIQDAEEQVRIIRENLKTAQSRQKSQYDRHHKDMVYQPGEKAYLRVTPMKGAHRFGIKGKLAPRYIGPFTILERRGKVAYQLELPPNLSQVHDVFHVSQLRRCFKDPIRAVDHEVLELQQDLSYKEHPVRILDQAERRTRQKAIKFLKVQWS</sequence>
<proteinExistence type="predicted"/>
<reference evidence="3" key="2">
    <citation type="journal article" date="2017" name="Nat. Plants">
        <title>The Aegilops tauschii genome reveals multiple impacts of transposons.</title>
        <authorList>
            <person name="Zhao G."/>
            <person name="Zou C."/>
            <person name="Li K."/>
            <person name="Wang K."/>
            <person name="Li T."/>
            <person name="Gao L."/>
            <person name="Zhang X."/>
            <person name="Wang H."/>
            <person name="Yang Z."/>
            <person name="Liu X."/>
            <person name="Jiang W."/>
            <person name="Mao L."/>
            <person name="Kong X."/>
            <person name="Jiao Y."/>
            <person name="Jia J."/>
        </authorList>
    </citation>
    <scope>NUCLEOTIDE SEQUENCE [LARGE SCALE GENOMIC DNA]</scope>
    <source>
        <strain evidence="3">cv. AL8/78</strain>
    </source>
</reference>
<dbReference type="PROSITE" id="PS50994">
    <property type="entry name" value="INTEGRASE"/>
    <property type="match status" value="1"/>
</dbReference>
<name>A0A453HE54_AEGTS</name>
<reference evidence="2" key="5">
    <citation type="journal article" date="2021" name="G3 (Bethesda)">
        <title>Aegilops tauschii genome assembly Aet v5.0 features greater sequence contiguity and improved annotation.</title>
        <authorList>
            <person name="Wang L."/>
            <person name="Zhu T."/>
            <person name="Rodriguez J.C."/>
            <person name="Deal K.R."/>
            <person name="Dubcovsky J."/>
            <person name="McGuire P.E."/>
            <person name="Lux T."/>
            <person name="Spannagl M."/>
            <person name="Mayer K.F.X."/>
            <person name="Baldrich P."/>
            <person name="Meyers B.C."/>
            <person name="Huo N."/>
            <person name="Gu Y.Q."/>
            <person name="Zhou H."/>
            <person name="Devos K.M."/>
            <person name="Bennetzen J.L."/>
            <person name="Unver T."/>
            <person name="Budak H."/>
            <person name="Gulick P.J."/>
            <person name="Galiba G."/>
            <person name="Kalapos B."/>
            <person name="Nelson D.R."/>
            <person name="Li P."/>
            <person name="You F.M."/>
            <person name="Luo M.C."/>
            <person name="Dvorak J."/>
        </authorList>
    </citation>
    <scope>NUCLEOTIDE SEQUENCE [LARGE SCALE GENOMIC DNA]</scope>
    <source>
        <strain evidence="2">cv. AL8/78</strain>
    </source>
</reference>
<reference evidence="2" key="4">
    <citation type="submission" date="2019-03" db="UniProtKB">
        <authorList>
            <consortium name="EnsemblPlants"/>
        </authorList>
    </citation>
    <scope>IDENTIFICATION</scope>
</reference>
<accession>A0A453HE54</accession>
<dbReference type="GO" id="GO:0015074">
    <property type="term" value="P:DNA integration"/>
    <property type="evidence" value="ECO:0007669"/>
    <property type="project" value="InterPro"/>
</dbReference>
<dbReference type="InterPro" id="IPR001584">
    <property type="entry name" value="Integrase_cat-core"/>
</dbReference>
<protein>
    <recommendedName>
        <fullName evidence="1">Integrase catalytic domain-containing protein</fullName>
    </recommendedName>
</protein>
<organism evidence="2 3">
    <name type="scientific">Aegilops tauschii subsp. strangulata</name>
    <name type="common">Goatgrass</name>
    <dbReference type="NCBI Taxonomy" id="200361"/>
    <lineage>
        <taxon>Eukaryota</taxon>
        <taxon>Viridiplantae</taxon>
        <taxon>Streptophyta</taxon>
        <taxon>Embryophyta</taxon>
        <taxon>Tracheophyta</taxon>
        <taxon>Spermatophyta</taxon>
        <taxon>Magnoliopsida</taxon>
        <taxon>Liliopsida</taxon>
        <taxon>Poales</taxon>
        <taxon>Poaceae</taxon>
        <taxon>BOP clade</taxon>
        <taxon>Pooideae</taxon>
        <taxon>Triticodae</taxon>
        <taxon>Triticeae</taxon>
        <taxon>Triticinae</taxon>
        <taxon>Aegilops</taxon>
    </lineage>
</organism>
<dbReference type="InterPro" id="IPR012337">
    <property type="entry name" value="RNaseH-like_sf"/>
</dbReference>
<dbReference type="Pfam" id="PF24626">
    <property type="entry name" value="SH3_Tf2-1"/>
    <property type="match status" value="1"/>
</dbReference>
<dbReference type="STRING" id="200361.A0A453HE54"/>
<dbReference type="InterPro" id="IPR056924">
    <property type="entry name" value="SH3_Tf2-1"/>
</dbReference>
<dbReference type="PANTHER" id="PTHR46148">
    <property type="entry name" value="CHROMO DOMAIN-CONTAINING PROTEIN"/>
    <property type="match status" value="1"/>
</dbReference>
<evidence type="ECO:0000313" key="2">
    <source>
        <dbReference type="EnsemblPlants" id="AET4Gv20164400.1"/>
    </source>
</evidence>
<dbReference type="SUPFAM" id="SSF53098">
    <property type="entry name" value="Ribonuclease H-like"/>
    <property type="match status" value="1"/>
</dbReference>
<keyword evidence="3" id="KW-1185">Reference proteome</keyword>